<reference evidence="2" key="1">
    <citation type="submission" date="2017-09" db="EMBL/GenBank/DDBJ databases">
        <authorList>
            <person name="Varghese N."/>
            <person name="Submissions S."/>
        </authorList>
    </citation>
    <scope>NUCLEOTIDE SEQUENCE [LARGE SCALE GENOMIC DNA]</scope>
    <source>
        <strain evidence="2">USBA 140</strain>
    </source>
</reference>
<dbReference type="AlphaFoldDB" id="A0A286GMA8"/>
<gene>
    <name evidence="1" type="ORF">SAMN05421508_10618</name>
</gene>
<sequence>MWIYFDLSSDTEEFSIGFDIRPSRSIDLDRLFPTGASPQRVRSGVERLVKRCIKAWDVSDPFSPGAVAAFVCQYPGMVEALKRACTAYDEIFIAAVSGTDKSLGVFHGD</sequence>
<dbReference type="RefSeq" id="WP_097279804.1">
    <property type="nucleotide sequence ID" value="NZ_OCNJ01000006.1"/>
</dbReference>
<protein>
    <submittedName>
        <fullName evidence="1">Uncharacterized protein</fullName>
    </submittedName>
</protein>
<accession>A0A286GMA8</accession>
<proteinExistence type="predicted"/>
<organism evidence="1 2">
    <name type="scientific">Caenispirillum bisanense</name>
    <dbReference type="NCBI Taxonomy" id="414052"/>
    <lineage>
        <taxon>Bacteria</taxon>
        <taxon>Pseudomonadati</taxon>
        <taxon>Pseudomonadota</taxon>
        <taxon>Alphaproteobacteria</taxon>
        <taxon>Rhodospirillales</taxon>
        <taxon>Novispirillaceae</taxon>
        <taxon>Caenispirillum</taxon>
    </lineage>
</organism>
<dbReference type="EMBL" id="OCNJ01000006">
    <property type="protein sequence ID" value="SOD96640.1"/>
    <property type="molecule type" value="Genomic_DNA"/>
</dbReference>
<evidence type="ECO:0000313" key="2">
    <source>
        <dbReference type="Proteomes" id="UP000219621"/>
    </source>
</evidence>
<evidence type="ECO:0000313" key="1">
    <source>
        <dbReference type="EMBL" id="SOD96640.1"/>
    </source>
</evidence>
<keyword evidence="2" id="KW-1185">Reference proteome</keyword>
<name>A0A286GMA8_9PROT</name>
<dbReference type="Proteomes" id="UP000219621">
    <property type="component" value="Unassembled WGS sequence"/>
</dbReference>